<dbReference type="EMBL" id="LCPV01000009">
    <property type="protein sequence ID" value="KKW07725.1"/>
    <property type="molecule type" value="Genomic_DNA"/>
</dbReference>
<dbReference type="InterPro" id="IPR050194">
    <property type="entry name" value="Glycosyltransferase_grp1"/>
</dbReference>
<dbReference type="InterPro" id="IPR028098">
    <property type="entry name" value="Glyco_trans_4-like_N"/>
</dbReference>
<evidence type="ECO:0000259" key="2">
    <source>
        <dbReference type="Pfam" id="PF13439"/>
    </source>
</evidence>
<sequence>MKKILILSLAYFPKHVGGAEVAIKEITNRIAPEDIEFHMVTLALGKELSKEEKIGNVIVHRVGFGNTGILNKFLFQFLAAWKSLSLHRIHRYDALWAVMAHSAGVPAALFKLYHPRVPYILTLQEGDPPERIERMMLPLWPLFSHAFKKADIVQAISVFLGKWVRRRGFKGLLEVIPNGVNIKHFSQEYAERAVGEIKDKLGKRMGDIFLVTTSRLVHKNAVDDIIAALRFLPENIKLIILGSGPLEKKLKLQAKGYKLETRIQFMGHIGHEEMPKYLKACDIFIRPSRSEGMGNSFIEAMAAGLPVIATQEGGIADFLFDEKRNPDKPITGFAVDTDSPEQIAAQVKHVMDHPEKVRAVIATARAMVMEKYDWDLIARDMREKVFARLFEPSV</sequence>
<dbReference type="PANTHER" id="PTHR45947:SF3">
    <property type="entry name" value="SULFOQUINOVOSYL TRANSFERASE SQD2"/>
    <property type="match status" value="1"/>
</dbReference>
<dbReference type="Proteomes" id="UP000034589">
    <property type="component" value="Unassembled WGS sequence"/>
</dbReference>
<feature type="domain" description="Glycosyl transferase family 1" evidence="1">
    <location>
        <begin position="196"/>
        <end position="366"/>
    </location>
</feature>
<reference evidence="3 4" key="1">
    <citation type="journal article" date="2015" name="Nature">
        <title>rRNA introns, odd ribosomes, and small enigmatic genomes across a large radiation of phyla.</title>
        <authorList>
            <person name="Brown C.T."/>
            <person name="Hug L.A."/>
            <person name="Thomas B.C."/>
            <person name="Sharon I."/>
            <person name="Castelle C.J."/>
            <person name="Singh A."/>
            <person name="Wilkins M.J."/>
            <person name="Williams K.H."/>
            <person name="Banfield J.F."/>
        </authorList>
    </citation>
    <scope>NUCLEOTIDE SEQUENCE [LARGE SCALE GENOMIC DNA]</scope>
</reference>
<accession>A0A0G1VN76</accession>
<dbReference type="SUPFAM" id="SSF53756">
    <property type="entry name" value="UDP-Glycosyltransferase/glycogen phosphorylase"/>
    <property type="match status" value="1"/>
</dbReference>
<organism evidence="3 4">
    <name type="scientific">Candidatus Kaiserbacteria bacterium GW2011_GWC2_49_12</name>
    <dbReference type="NCBI Taxonomy" id="1618675"/>
    <lineage>
        <taxon>Bacteria</taxon>
        <taxon>Candidatus Kaiseribacteriota</taxon>
    </lineage>
</organism>
<evidence type="ECO:0000313" key="4">
    <source>
        <dbReference type="Proteomes" id="UP000034589"/>
    </source>
</evidence>
<feature type="domain" description="Glycosyltransferase subfamily 4-like N-terminal" evidence="2">
    <location>
        <begin position="16"/>
        <end position="182"/>
    </location>
</feature>
<dbReference type="InterPro" id="IPR001296">
    <property type="entry name" value="Glyco_trans_1"/>
</dbReference>
<protein>
    <submittedName>
        <fullName evidence="3">Glycosyltransferase</fullName>
    </submittedName>
</protein>
<evidence type="ECO:0000313" key="3">
    <source>
        <dbReference type="EMBL" id="KKW07725.1"/>
    </source>
</evidence>
<dbReference type="CDD" id="cd03801">
    <property type="entry name" value="GT4_PimA-like"/>
    <property type="match status" value="1"/>
</dbReference>
<evidence type="ECO:0000259" key="1">
    <source>
        <dbReference type="Pfam" id="PF00534"/>
    </source>
</evidence>
<dbReference type="Gene3D" id="3.40.50.2000">
    <property type="entry name" value="Glycogen Phosphorylase B"/>
    <property type="match status" value="2"/>
</dbReference>
<comment type="caution">
    <text evidence="3">The sequence shown here is derived from an EMBL/GenBank/DDBJ whole genome shotgun (WGS) entry which is preliminary data.</text>
</comment>
<dbReference type="PANTHER" id="PTHR45947">
    <property type="entry name" value="SULFOQUINOVOSYL TRANSFERASE SQD2"/>
    <property type="match status" value="1"/>
</dbReference>
<name>A0A0G1VN76_9BACT</name>
<dbReference type="Pfam" id="PF13439">
    <property type="entry name" value="Glyco_transf_4"/>
    <property type="match status" value="1"/>
</dbReference>
<dbReference type="GO" id="GO:0016757">
    <property type="term" value="F:glycosyltransferase activity"/>
    <property type="evidence" value="ECO:0007669"/>
    <property type="project" value="InterPro"/>
</dbReference>
<dbReference type="Pfam" id="PF00534">
    <property type="entry name" value="Glycos_transf_1"/>
    <property type="match status" value="1"/>
</dbReference>
<proteinExistence type="predicted"/>
<gene>
    <name evidence="3" type="ORF">UY39_C0009G0004</name>
</gene>
<dbReference type="AlphaFoldDB" id="A0A0G1VN76"/>
<keyword evidence="3" id="KW-0808">Transferase</keyword>